<dbReference type="PRINTS" id="PR00509">
    <property type="entry name" value="PGMPMM"/>
</dbReference>
<name>A0A6I4U467_9SPHN</name>
<feature type="binding site" description="via phosphate group" evidence="6">
    <location>
        <position position="102"/>
    </location>
    <ligand>
        <name>Mg(2+)</name>
        <dbReference type="ChEBI" id="CHEBI:18420"/>
    </ligand>
</feature>
<dbReference type="EMBL" id="WTYR01000001">
    <property type="protein sequence ID" value="MXP10516.1"/>
    <property type="molecule type" value="Genomic_DNA"/>
</dbReference>
<comment type="cofactor">
    <cofactor evidence="6">
        <name>Mg(2+)</name>
        <dbReference type="ChEBI" id="CHEBI:18420"/>
    </cofactor>
    <text evidence="6">Binds 1 Mg(2+) ion per subunit.</text>
</comment>
<feature type="binding site" evidence="6">
    <location>
        <position position="243"/>
    </location>
    <ligand>
        <name>Mg(2+)</name>
        <dbReference type="ChEBI" id="CHEBI:18420"/>
    </ligand>
</feature>
<keyword evidence="2 6" id="KW-0597">Phosphoprotein</keyword>
<dbReference type="InterPro" id="IPR006352">
    <property type="entry name" value="GlmM_bact"/>
</dbReference>
<dbReference type="InterPro" id="IPR005843">
    <property type="entry name" value="A-D-PHexomutase_C"/>
</dbReference>
<dbReference type="OrthoDB" id="9803322at2"/>
<keyword evidence="14" id="KW-1185">Reference proteome</keyword>
<evidence type="ECO:0000259" key="11">
    <source>
        <dbReference type="Pfam" id="PF02879"/>
    </source>
</evidence>
<keyword evidence="3 6" id="KW-0479">Metal-binding</keyword>
<dbReference type="CDD" id="cd05802">
    <property type="entry name" value="GlmM"/>
    <property type="match status" value="1"/>
</dbReference>
<evidence type="ECO:0000256" key="6">
    <source>
        <dbReference type="HAMAP-Rule" id="MF_01554"/>
    </source>
</evidence>
<dbReference type="GO" id="GO:0009252">
    <property type="term" value="P:peptidoglycan biosynthetic process"/>
    <property type="evidence" value="ECO:0007669"/>
    <property type="project" value="TreeGrafter"/>
</dbReference>
<dbReference type="Pfam" id="PF02880">
    <property type="entry name" value="PGM_PMM_III"/>
    <property type="match status" value="1"/>
</dbReference>
<reference evidence="13 14" key="1">
    <citation type="submission" date="2019-12" db="EMBL/GenBank/DDBJ databases">
        <title>Genomic-based taxomic classification of the family Erythrobacteraceae.</title>
        <authorList>
            <person name="Xu L."/>
        </authorList>
    </citation>
    <scope>NUCLEOTIDE SEQUENCE [LARGE SCALE GENOMIC DNA]</scope>
    <source>
        <strain evidence="13 14">LMG 29519</strain>
    </source>
</reference>
<feature type="domain" description="Alpha-D-phosphohexomutase alpha/beta/alpha" evidence="12">
    <location>
        <begin position="258"/>
        <end position="366"/>
    </location>
</feature>
<dbReference type="NCBIfam" id="TIGR01455">
    <property type="entry name" value="glmM"/>
    <property type="match status" value="1"/>
</dbReference>
<sequence length="447" mass="46708">MTRQYFGTDGIRGRVNADKMTADMAMRVGQAAGCHFLRGGHKHRVVIGKDTRLSGYMMESAMVAGFTSVGMDVVMTGPLPTPAIAMLTREMRADLGVMISASHNPYEDNGIKLFGPDGFKLSDEDEAAIEALLAKGCQLADAANVGRARRIDDARGRYIHAVKGSLSSAIRLDGLKIAVDCANGAAYHVAPSAFWELGAEVVTIGTSPNGTNINLNVGSTHLATIQSATVASGADIGIALDGDADRLIVVDENGKVVDGDQIMALIGSEWAADGRLRGGGVVATIMSNLGLERSLAGKGLDLVRTKVGDRHVLETMKARGYNVGGEQSGHMILLDHATTGDGTVAALQVLAALVRSGKPASELLHQFDPVPQLLKNVRYASGSKPLEADAVQSAISAGEERLGENGRVVIRASGTEPVIRVMAEGDDDTLVEDVVDTICGAVEKAAG</sequence>
<dbReference type="PANTHER" id="PTHR42946">
    <property type="entry name" value="PHOSPHOHEXOSE MUTASE"/>
    <property type="match status" value="1"/>
</dbReference>
<dbReference type="Pfam" id="PF02879">
    <property type="entry name" value="PGM_PMM_II"/>
    <property type="match status" value="1"/>
</dbReference>
<feature type="domain" description="Alpha-D-phosphohexomutase alpha/beta/alpha" evidence="10">
    <location>
        <begin position="3"/>
        <end position="135"/>
    </location>
</feature>
<dbReference type="GO" id="GO:0005829">
    <property type="term" value="C:cytosol"/>
    <property type="evidence" value="ECO:0007669"/>
    <property type="project" value="TreeGrafter"/>
</dbReference>
<dbReference type="SUPFAM" id="SSF53738">
    <property type="entry name" value="Phosphoglucomutase, first 3 domains"/>
    <property type="match status" value="3"/>
</dbReference>
<evidence type="ECO:0000313" key="13">
    <source>
        <dbReference type="EMBL" id="MXP10516.1"/>
    </source>
</evidence>
<evidence type="ECO:0000256" key="4">
    <source>
        <dbReference type="ARBA" id="ARBA00022842"/>
    </source>
</evidence>
<evidence type="ECO:0000256" key="3">
    <source>
        <dbReference type="ARBA" id="ARBA00022723"/>
    </source>
</evidence>
<dbReference type="InterPro" id="IPR016066">
    <property type="entry name" value="A-D-PHexomutase_CS"/>
</dbReference>
<dbReference type="InterPro" id="IPR016055">
    <property type="entry name" value="A-D-PHexomutase_a/b/a-I/II/III"/>
</dbReference>
<dbReference type="InterPro" id="IPR005841">
    <property type="entry name" value="Alpha-D-phosphohexomutase_SF"/>
</dbReference>
<accession>A0A6I4U467</accession>
<dbReference type="GO" id="GO:0008966">
    <property type="term" value="F:phosphoglucosamine mutase activity"/>
    <property type="evidence" value="ECO:0007669"/>
    <property type="project" value="UniProtKB-UniRule"/>
</dbReference>
<keyword evidence="4 6" id="KW-0460">Magnesium</keyword>
<dbReference type="PROSITE" id="PS00710">
    <property type="entry name" value="PGM_PMM"/>
    <property type="match status" value="1"/>
</dbReference>
<evidence type="ECO:0000256" key="5">
    <source>
        <dbReference type="ARBA" id="ARBA00023235"/>
    </source>
</evidence>
<gene>
    <name evidence="6" type="primary">glmM</name>
    <name evidence="13" type="ORF">GRI68_10030</name>
</gene>
<evidence type="ECO:0000259" key="10">
    <source>
        <dbReference type="Pfam" id="PF02878"/>
    </source>
</evidence>
<dbReference type="Gene3D" id="3.30.310.50">
    <property type="entry name" value="Alpha-D-phosphohexomutase, C-terminal domain"/>
    <property type="match status" value="1"/>
</dbReference>
<dbReference type="Pfam" id="PF00408">
    <property type="entry name" value="PGM_PMM_IV"/>
    <property type="match status" value="1"/>
</dbReference>
<dbReference type="GO" id="GO:0004615">
    <property type="term" value="F:phosphomannomutase activity"/>
    <property type="evidence" value="ECO:0007669"/>
    <property type="project" value="TreeGrafter"/>
</dbReference>
<dbReference type="FunFam" id="3.30.310.50:FF:000001">
    <property type="entry name" value="Phosphoglucosamine mutase"/>
    <property type="match status" value="1"/>
</dbReference>
<comment type="catalytic activity">
    <reaction evidence="6 8">
        <text>alpha-D-glucosamine 1-phosphate = D-glucosamine 6-phosphate</text>
        <dbReference type="Rhea" id="RHEA:23424"/>
        <dbReference type="ChEBI" id="CHEBI:58516"/>
        <dbReference type="ChEBI" id="CHEBI:58725"/>
        <dbReference type="EC" id="5.4.2.10"/>
    </reaction>
</comment>
<feature type="domain" description="Alpha-D-phosphohexomutase C-terminal" evidence="9">
    <location>
        <begin position="374"/>
        <end position="439"/>
    </location>
</feature>
<dbReference type="AlphaFoldDB" id="A0A6I4U467"/>
<dbReference type="EC" id="5.4.2.10" evidence="6 8"/>
<feature type="active site" description="Phosphoserine intermediate" evidence="6">
    <location>
        <position position="102"/>
    </location>
</feature>
<feature type="modified residue" description="Phosphoserine" evidence="6">
    <location>
        <position position="102"/>
    </location>
</feature>
<evidence type="ECO:0000256" key="1">
    <source>
        <dbReference type="ARBA" id="ARBA00010231"/>
    </source>
</evidence>
<dbReference type="FunFam" id="3.40.120.10:FF:000001">
    <property type="entry name" value="Phosphoglucosamine mutase"/>
    <property type="match status" value="1"/>
</dbReference>
<keyword evidence="5 6" id="KW-0413">Isomerase</keyword>
<feature type="domain" description="Alpha-D-phosphohexomutase alpha/beta/alpha" evidence="11">
    <location>
        <begin position="157"/>
        <end position="254"/>
    </location>
</feature>
<dbReference type="Gene3D" id="3.40.120.10">
    <property type="entry name" value="Alpha-D-Glucose-1,6-Bisphosphate, subunit A, domain 3"/>
    <property type="match status" value="3"/>
</dbReference>
<dbReference type="GO" id="GO:0000287">
    <property type="term" value="F:magnesium ion binding"/>
    <property type="evidence" value="ECO:0007669"/>
    <property type="project" value="UniProtKB-UniRule"/>
</dbReference>
<dbReference type="HAMAP" id="MF_01554_B">
    <property type="entry name" value="GlmM_B"/>
    <property type="match status" value="1"/>
</dbReference>
<feature type="binding site" evidence="6">
    <location>
        <position position="245"/>
    </location>
    <ligand>
        <name>Mg(2+)</name>
        <dbReference type="ChEBI" id="CHEBI:18420"/>
    </ligand>
</feature>
<dbReference type="InterPro" id="IPR036900">
    <property type="entry name" value="A-D-PHexomutase_C_sf"/>
</dbReference>
<comment type="similarity">
    <text evidence="1 6 7">Belongs to the phosphohexose mutase family.</text>
</comment>
<dbReference type="SUPFAM" id="SSF55957">
    <property type="entry name" value="Phosphoglucomutase, C-terminal domain"/>
    <property type="match status" value="1"/>
</dbReference>
<dbReference type="RefSeq" id="WP_160617109.1">
    <property type="nucleotide sequence ID" value="NZ_WTYR01000001.1"/>
</dbReference>
<dbReference type="Pfam" id="PF02878">
    <property type="entry name" value="PGM_PMM_I"/>
    <property type="match status" value="1"/>
</dbReference>
<dbReference type="InterPro" id="IPR005845">
    <property type="entry name" value="A-D-PHexomutase_a/b/a-II"/>
</dbReference>
<evidence type="ECO:0000256" key="8">
    <source>
        <dbReference type="RuleBase" id="RU004327"/>
    </source>
</evidence>
<comment type="PTM">
    <text evidence="6">Activated by phosphorylation.</text>
</comment>
<dbReference type="FunFam" id="3.40.120.10:FF:000003">
    <property type="entry name" value="Phosphoglucosamine mutase"/>
    <property type="match status" value="1"/>
</dbReference>
<dbReference type="InterPro" id="IPR005844">
    <property type="entry name" value="A-D-PHexomutase_a/b/a-I"/>
</dbReference>
<dbReference type="Proteomes" id="UP000429229">
    <property type="component" value="Unassembled WGS sequence"/>
</dbReference>
<dbReference type="GO" id="GO:0005975">
    <property type="term" value="P:carbohydrate metabolic process"/>
    <property type="evidence" value="ECO:0007669"/>
    <property type="project" value="InterPro"/>
</dbReference>
<evidence type="ECO:0000256" key="2">
    <source>
        <dbReference type="ARBA" id="ARBA00022553"/>
    </source>
</evidence>
<dbReference type="GO" id="GO:0006048">
    <property type="term" value="P:UDP-N-acetylglucosamine biosynthetic process"/>
    <property type="evidence" value="ECO:0007669"/>
    <property type="project" value="TreeGrafter"/>
</dbReference>
<evidence type="ECO:0000259" key="9">
    <source>
        <dbReference type="Pfam" id="PF00408"/>
    </source>
</evidence>
<protein>
    <recommendedName>
        <fullName evidence="6 8">Phosphoglucosamine mutase</fullName>
        <ecNumber evidence="6 8">5.4.2.10</ecNumber>
    </recommendedName>
</protein>
<evidence type="ECO:0000313" key="14">
    <source>
        <dbReference type="Proteomes" id="UP000429229"/>
    </source>
</evidence>
<dbReference type="PANTHER" id="PTHR42946:SF1">
    <property type="entry name" value="PHOSPHOGLUCOMUTASE (ALPHA-D-GLUCOSE-1,6-BISPHOSPHATE-DEPENDENT)"/>
    <property type="match status" value="1"/>
</dbReference>
<comment type="function">
    <text evidence="6 8">Catalyzes the conversion of glucosamine-6-phosphate to glucosamine-1-phosphate.</text>
</comment>
<evidence type="ECO:0000259" key="12">
    <source>
        <dbReference type="Pfam" id="PF02880"/>
    </source>
</evidence>
<dbReference type="InterPro" id="IPR050060">
    <property type="entry name" value="Phosphoglucosamine_mutase"/>
</dbReference>
<dbReference type="NCBIfam" id="NF008139">
    <property type="entry name" value="PRK10887.1"/>
    <property type="match status" value="1"/>
</dbReference>
<organism evidence="13 14">
    <name type="scientific">Alteriqipengyuania halimionae</name>
    <dbReference type="NCBI Taxonomy" id="1926630"/>
    <lineage>
        <taxon>Bacteria</taxon>
        <taxon>Pseudomonadati</taxon>
        <taxon>Pseudomonadota</taxon>
        <taxon>Alphaproteobacteria</taxon>
        <taxon>Sphingomonadales</taxon>
        <taxon>Erythrobacteraceae</taxon>
        <taxon>Alteriqipengyuania</taxon>
    </lineage>
</organism>
<dbReference type="InterPro" id="IPR005846">
    <property type="entry name" value="A-D-PHexomutase_a/b/a-III"/>
</dbReference>
<feature type="binding site" evidence="6">
    <location>
        <position position="241"/>
    </location>
    <ligand>
        <name>Mg(2+)</name>
        <dbReference type="ChEBI" id="CHEBI:18420"/>
    </ligand>
</feature>
<evidence type="ECO:0000256" key="7">
    <source>
        <dbReference type="RuleBase" id="RU004326"/>
    </source>
</evidence>
<comment type="caution">
    <text evidence="13">The sequence shown here is derived from an EMBL/GenBank/DDBJ whole genome shotgun (WGS) entry which is preliminary data.</text>
</comment>
<proteinExistence type="inferred from homology"/>